<dbReference type="EMBL" id="JBBCAQ010000034">
    <property type="protein sequence ID" value="KAK7580166.1"/>
    <property type="molecule type" value="Genomic_DNA"/>
</dbReference>
<protein>
    <submittedName>
        <fullName evidence="1">Uncharacterized protein</fullName>
    </submittedName>
</protein>
<keyword evidence="2" id="KW-1185">Reference proteome</keyword>
<organism evidence="1 2">
    <name type="scientific">Parthenolecanium corni</name>
    <dbReference type="NCBI Taxonomy" id="536013"/>
    <lineage>
        <taxon>Eukaryota</taxon>
        <taxon>Metazoa</taxon>
        <taxon>Ecdysozoa</taxon>
        <taxon>Arthropoda</taxon>
        <taxon>Hexapoda</taxon>
        <taxon>Insecta</taxon>
        <taxon>Pterygota</taxon>
        <taxon>Neoptera</taxon>
        <taxon>Paraneoptera</taxon>
        <taxon>Hemiptera</taxon>
        <taxon>Sternorrhyncha</taxon>
        <taxon>Coccoidea</taxon>
        <taxon>Coccidae</taxon>
        <taxon>Parthenolecanium</taxon>
    </lineage>
</organism>
<accession>A0AAN9Y0R3</accession>
<dbReference type="Proteomes" id="UP001367676">
    <property type="component" value="Unassembled WGS sequence"/>
</dbReference>
<dbReference type="AlphaFoldDB" id="A0AAN9Y0R3"/>
<gene>
    <name evidence="1" type="ORF">V9T40_000795</name>
</gene>
<proteinExistence type="predicted"/>
<reference evidence="1 2" key="1">
    <citation type="submission" date="2024-03" db="EMBL/GenBank/DDBJ databases">
        <title>Adaptation during the transition from Ophiocordyceps entomopathogen to insect associate is accompanied by gene loss and intensified selection.</title>
        <authorList>
            <person name="Ward C.M."/>
            <person name="Onetto C.A."/>
            <person name="Borneman A.R."/>
        </authorList>
    </citation>
    <scope>NUCLEOTIDE SEQUENCE [LARGE SCALE GENOMIC DNA]</scope>
    <source>
        <strain evidence="1">AWRI1</strain>
        <tissue evidence="1">Single Adult Female</tissue>
    </source>
</reference>
<evidence type="ECO:0000313" key="1">
    <source>
        <dbReference type="EMBL" id="KAK7580166.1"/>
    </source>
</evidence>
<sequence length="426" mass="49766">MNEQRLDEAAFLLLQKVKIAIAVIIIKSTPENLNVRNYAAIFQDKFRKHARRVNLHLEKKLFHEQLLLLLPAFHISSSQEASDICEPMDIDVEEDVNASVLQSKFYAWDNENDRFYTNLIDSLTRFLDAIIKAEALSNSEMINRKDILELLRLSYDESSSAHPSGQYFIEENNQHFTSISSNLLKYIMKSVDVIKITSECVSTIVNLVQKFLRTFNTKFVNRKNAMAVKYANEVLFKYAKNFSQTEQSTLFIANFIKNSTQEFLMLSLSQTTCNCWYIMFWCWRQSESTCATEINALFGVIRKLTESNSVFTQKITQENCEHILEILKRLLTSYSKLCRPQTESFPSKHRISEQNNDRYSQKKAELQRTDINHWEKMVRNLILNCISKKQPVTQTSWTCLKIIMLMKCQLNSKHNQSVFNNNVMFK</sequence>
<evidence type="ECO:0000313" key="2">
    <source>
        <dbReference type="Proteomes" id="UP001367676"/>
    </source>
</evidence>
<name>A0AAN9Y0R3_9HEMI</name>
<comment type="caution">
    <text evidence="1">The sequence shown here is derived from an EMBL/GenBank/DDBJ whole genome shotgun (WGS) entry which is preliminary data.</text>
</comment>